<keyword evidence="2" id="KW-1185">Reference proteome</keyword>
<dbReference type="Proteomes" id="UP001152422">
    <property type="component" value="Unassembled WGS sequence"/>
</dbReference>
<organism evidence="1 2">
    <name type="scientific">Staphylococcus equorum</name>
    <dbReference type="NCBI Taxonomy" id="246432"/>
    <lineage>
        <taxon>Bacteria</taxon>
        <taxon>Bacillati</taxon>
        <taxon>Bacillota</taxon>
        <taxon>Bacilli</taxon>
        <taxon>Bacillales</taxon>
        <taxon>Staphylococcaceae</taxon>
        <taxon>Staphylococcus</taxon>
    </lineage>
</organism>
<dbReference type="AlphaFoldDB" id="A0A9X4L6R1"/>
<accession>A0A9X4L6R1</accession>
<dbReference type="EMBL" id="JAMBQA010000001">
    <property type="protein sequence ID" value="MDG0844824.1"/>
    <property type="molecule type" value="Genomic_DNA"/>
</dbReference>
<evidence type="ECO:0000313" key="1">
    <source>
        <dbReference type="EMBL" id="MDG0844824.1"/>
    </source>
</evidence>
<evidence type="ECO:0000313" key="2">
    <source>
        <dbReference type="Proteomes" id="UP001152422"/>
    </source>
</evidence>
<sequence length="49" mass="5880">MRCIAKEKGIECYPETEVESNFINKNSEWFKQEMNNELERLINNAIDKE</sequence>
<protein>
    <submittedName>
        <fullName evidence="1">Uncharacterized protein</fullName>
    </submittedName>
</protein>
<reference evidence="1" key="1">
    <citation type="submission" date="2022-05" db="EMBL/GenBank/DDBJ databases">
        <title>Comparative genomics of Staphylococcus equorum isolates.</title>
        <authorList>
            <person name="Luelf R.H."/>
        </authorList>
    </citation>
    <scope>NUCLEOTIDE SEQUENCE</scope>
    <source>
        <strain evidence="1">TMW 2.2497</strain>
    </source>
</reference>
<dbReference type="RefSeq" id="WP_277582734.1">
    <property type="nucleotide sequence ID" value="NZ_JAMBPY010000001.1"/>
</dbReference>
<proteinExistence type="predicted"/>
<gene>
    <name evidence="1" type="ORF">M4L89_01025</name>
</gene>
<name>A0A9X4L6R1_9STAP</name>
<comment type="caution">
    <text evidence="1">The sequence shown here is derived from an EMBL/GenBank/DDBJ whole genome shotgun (WGS) entry which is preliminary data.</text>
</comment>